<dbReference type="Pfam" id="PF03466">
    <property type="entry name" value="LysR_substrate"/>
    <property type="match status" value="1"/>
</dbReference>
<evidence type="ECO:0000256" key="3">
    <source>
        <dbReference type="ARBA" id="ARBA00023125"/>
    </source>
</evidence>
<dbReference type="InterPro" id="IPR000847">
    <property type="entry name" value="LysR_HTH_N"/>
</dbReference>
<keyword evidence="3" id="KW-0238">DNA-binding</keyword>
<dbReference type="HOGENOM" id="CLU_039613_6_1_9"/>
<comment type="similarity">
    <text evidence="1">Belongs to the LysR transcriptional regulatory family.</text>
</comment>
<dbReference type="SUPFAM" id="SSF46785">
    <property type="entry name" value="Winged helix' DNA-binding domain"/>
    <property type="match status" value="1"/>
</dbReference>
<keyword evidence="4" id="KW-0804">Transcription</keyword>
<dbReference type="Gene3D" id="3.40.190.290">
    <property type="match status" value="1"/>
</dbReference>
<dbReference type="InterPro" id="IPR005119">
    <property type="entry name" value="LysR_subst-bd"/>
</dbReference>
<organism evidence="6 7">
    <name type="scientific">Ethanoligenens harbinense (strain DSM 18485 / JCM 12961 / CGMCC 1.5033 / YUAN-3)</name>
    <dbReference type="NCBI Taxonomy" id="663278"/>
    <lineage>
        <taxon>Bacteria</taxon>
        <taxon>Bacillati</taxon>
        <taxon>Bacillota</taxon>
        <taxon>Clostridia</taxon>
        <taxon>Eubacteriales</taxon>
        <taxon>Oscillospiraceae</taxon>
        <taxon>Ethanoligenens</taxon>
    </lineage>
</organism>
<dbReference type="PANTHER" id="PTHR30126:SF39">
    <property type="entry name" value="HTH-TYPE TRANSCRIPTIONAL REGULATOR CYSL"/>
    <property type="match status" value="1"/>
</dbReference>
<dbReference type="Pfam" id="PF00126">
    <property type="entry name" value="HTH_1"/>
    <property type="match status" value="1"/>
</dbReference>
<evidence type="ECO:0000313" key="6">
    <source>
        <dbReference type="EMBL" id="ADU26733.1"/>
    </source>
</evidence>
<dbReference type="STRING" id="663278.Ethha_1182"/>
<dbReference type="KEGG" id="eha:Ethha_1182"/>
<evidence type="ECO:0000256" key="4">
    <source>
        <dbReference type="ARBA" id="ARBA00023163"/>
    </source>
</evidence>
<evidence type="ECO:0000313" key="7">
    <source>
        <dbReference type="Proteomes" id="UP000001551"/>
    </source>
</evidence>
<dbReference type="InterPro" id="IPR036390">
    <property type="entry name" value="WH_DNA-bd_sf"/>
</dbReference>
<dbReference type="SUPFAM" id="SSF53850">
    <property type="entry name" value="Periplasmic binding protein-like II"/>
    <property type="match status" value="1"/>
</dbReference>
<dbReference type="PANTHER" id="PTHR30126">
    <property type="entry name" value="HTH-TYPE TRANSCRIPTIONAL REGULATOR"/>
    <property type="match status" value="1"/>
</dbReference>
<dbReference type="PRINTS" id="PR00039">
    <property type="entry name" value="HTHLYSR"/>
</dbReference>
<dbReference type="GO" id="GO:0003700">
    <property type="term" value="F:DNA-binding transcription factor activity"/>
    <property type="evidence" value="ECO:0007669"/>
    <property type="project" value="InterPro"/>
</dbReference>
<dbReference type="InterPro" id="IPR036388">
    <property type="entry name" value="WH-like_DNA-bd_sf"/>
</dbReference>
<feature type="domain" description="HTH lysR-type" evidence="5">
    <location>
        <begin position="14"/>
        <end position="71"/>
    </location>
</feature>
<evidence type="ECO:0000256" key="2">
    <source>
        <dbReference type="ARBA" id="ARBA00023015"/>
    </source>
</evidence>
<keyword evidence="2" id="KW-0805">Transcription regulation</keyword>
<dbReference type="eggNOG" id="COG0583">
    <property type="taxonomic scope" value="Bacteria"/>
</dbReference>
<gene>
    <name evidence="6" type="ordered locus">Ethha_1182</name>
</gene>
<evidence type="ECO:0000259" key="5">
    <source>
        <dbReference type="PROSITE" id="PS50931"/>
    </source>
</evidence>
<sequence>MTKTKKRKETAFEMTIRHLRIFIAVHDSRSMTAAANQLFMTQPSVSQAIKEMETYYSVVLFERLSHKLFITEAGKRLYQYAIHITKLFNEMEESLKESVAHKKLAIGANYTVGSALIDRYIQRFNELYPDAEIRVYINKASVLTEMLRSNELDLALMEENNQPDLKKEVFCDDRIVIVADPQHPLSAKVPITAADLANERLLLREKGAGVRNLFDSRMHHIGLSVQPYWEGTSTTALINAAKNRLGIAVLPFQLVRDQIASGFLKELRIEDMDLSRKLAIFYHKNKFLTDAIKEFIAICRAFSGPS</sequence>
<dbReference type="FunFam" id="1.10.10.10:FF:000001">
    <property type="entry name" value="LysR family transcriptional regulator"/>
    <property type="match status" value="1"/>
</dbReference>
<dbReference type="Proteomes" id="UP000001551">
    <property type="component" value="Chromosome"/>
</dbReference>
<reference evidence="6 7" key="1">
    <citation type="submission" date="2010-12" db="EMBL/GenBank/DDBJ databases">
        <title>Complete sequence of Ethanoligenens harbinense YUAN-3.</title>
        <authorList>
            <person name="Lucas S."/>
            <person name="Copeland A."/>
            <person name="Lapidus A."/>
            <person name="Cheng J.-F."/>
            <person name="Bruce D."/>
            <person name="Goodwin L."/>
            <person name="Pitluck S."/>
            <person name="Chertkov O."/>
            <person name="Misra M."/>
            <person name="Detter J.C."/>
            <person name="Han C."/>
            <person name="Tapia R."/>
            <person name="Land M."/>
            <person name="Hauser L."/>
            <person name="Jeffries C."/>
            <person name="Kyrpides N."/>
            <person name="Ivanova N."/>
            <person name="Mikhailova N."/>
            <person name="Wang A."/>
            <person name="Mouttaki H."/>
            <person name="He Z."/>
            <person name="Zhou J."/>
            <person name="Hemme C.L."/>
            <person name="Woyke T."/>
        </authorList>
    </citation>
    <scope>NUCLEOTIDE SEQUENCE [LARGE SCALE GENOMIC DNA]</scope>
    <source>
        <strain evidence="7">DSM 18485 / JCM 12961 / CGMCC 1.5033 / YUAN-3</strain>
    </source>
</reference>
<protein>
    <submittedName>
        <fullName evidence="6">Transcriptional regulator, LysR family</fullName>
    </submittedName>
</protein>
<dbReference type="Gene3D" id="1.10.10.10">
    <property type="entry name" value="Winged helix-like DNA-binding domain superfamily/Winged helix DNA-binding domain"/>
    <property type="match status" value="1"/>
</dbReference>
<proteinExistence type="inferred from homology"/>
<accession>E6U527</accession>
<keyword evidence="7" id="KW-1185">Reference proteome</keyword>
<dbReference type="PROSITE" id="PS50931">
    <property type="entry name" value="HTH_LYSR"/>
    <property type="match status" value="1"/>
</dbReference>
<evidence type="ECO:0000256" key="1">
    <source>
        <dbReference type="ARBA" id="ARBA00009437"/>
    </source>
</evidence>
<name>E6U527_ETHHY</name>
<dbReference type="GO" id="GO:0000976">
    <property type="term" value="F:transcription cis-regulatory region binding"/>
    <property type="evidence" value="ECO:0007669"/>
    <property type="project" value="TreeGrafter"/>
</dbReference>
<dbReference type="AlphaFoldDB" id="E6U527"/>
<dbReference type="EMBL" id="CP002400">
    <property type="protein sequence ID" value="ADU26733.1"/>
    <property type="molecule type" value="Genomic_DNA"/>
</dbReference>